<sequence>MGPEHVYPSFSAPPPGNNVRALKGNSQSCQLRLVVIIIRLPCAMDSQRPVPHLCSRHSLTGHKGGMVSPQFVTAALTMPTHGEEETNVPPAPIPLQGLRSLHSHQQNLHILTQNRVQEEEEDEERER</sequence>
<feature type="region of interest" description="Disordered" evidence="1">
    <location>
        <begin position="81"/>
        <end position="105"/>
    </location>
</feature>
<keyword evidence="3" id="KW-1185">Reference proteome</keyword>
<evidence type="ECO:0000313" key="3">
    <source>
        <dbReference type="Proteomes" id="UP001153269"/>
    </source>
</evidence>
<reference evidence="2" key="1">
    <citation type="submission" date="2020-03" db="EMBL/GenBank/DDBJ databases">
        <authorList>
            <person name="Weist P."/>
        </authorList>
    </citation>
    <scope>NUCLEOTIDE SEQUENCE</scope>
</reference>
<dbReference type="AlphaFoldDB" id="A0A9N7TX00"/>
<evidence type="ECO:0000256" key="1">
    <source>
        <dbReference type="SAM" id="MobiDB-lite"/>
    </source>
</evidence>
<name>A0A9N7TX00_PLEPL</name>
<accession>A0A9N7TX00</accession>
<proteinExistence type="predicted"/>
<gene>
    <name evidence="2" type="ORF">PLEPLA_LOCUS7031</name>
</gene>
<dbReference type="Proteomes" id="UP001153269">
    <property type="component" value="Unassembled WGS sequence"/>
</dbReference>
<organism evidence="2 3">
    <name type="scientific">Pleuronectes platessa</name>
    <name type="common">European plaice</name>
    <dbReference type="NCBI Taxonomy" id="8262"/>
    <lineage>
        <taxon>Eukaryota</taxon>
        <taxon>Metazoa</taxon>
        <taxon>Chordata</taxon>
        <taxon>Craniata</taxon>
        <taxon>Vertebrata</taxon>
        <taxon>Euteleostomi</taxon>
        <taxon>Actinopterygii</taxon>
        <taxon>Neopterygii</taxon>
        <taxon>Teleostei</taxon>
        <taxon>Neoteleostei</taxon>
        <taxon>Acanthomorphata</taxon>
        <taxon>Carangaria</taxon>
        <taxon>Pleuronectiformes</taxon>
        <taxon>Pleuronectoidei</taxon>
        <taxon>Pleuronectidae</taxon>
        <taxon>Pleuronectes</taxon>
    </lineage>
</organism>
<comment type="caution">
    <text evidence="2">The sequence shown here is derived from an EMBL/GenBank/DDBJ whole genome shotgun (WGS) entry which is preliminary data.</text>
</comment>
<evidence type="ECO:0000313" key="2">
    <source>
        <dbReference type="EMBL" id="CAB1419203.1"/>
    </source>
</evidence>
<dbReference type="EMBL" id="CADEAL010000372">
    <property type="protein sequence ID" value="CAB1419203.1"/>
    <property type="molecule type" value="Genomic_DNA"/>
</dbReference>
<protein>
    <submittedName>
        <fullName evidence="2">Uncharacterized protein</fullName>
    </submittedName>
</protein>